<evidence type="ECO:0000313" key="3">
    <source>
        <dbReference type="Proteomes" id="UP000199492"/>
    </source>
</evidence>
<feature type="domain" description="Methyltransferase FkbM" evidence="1">
    <location>
        <begin position="103"/>
        <end position="253"/>
    </location>
</feature>
<organism evidence="2 3">
    <name type="scientific">Winogradskyella thalassocola</name>
    <dbReference type="NCBI Taxonomy" id="262004"/>
    <lineage>
        <taxon>Bacteria</taxon>
        <taxon>Pseudomonadati</taxon>
        <taxon>Bacteroidota</taxon>
        <taxon>Flavobacteriia</taxon>
        <taxon>Flavobacteriales</taxon>
        <taxon>Flavobacteriaceae</taxon>
        <taxon>Winogradskyella</taxon>
    </lineage>
</organism>
<accession>A0A1G8FZQ2</accession>
<dbReference type="InterPro" id="IPR052514">
    <property type="entry name" value="SAM-dependent_MTase"/>
</dbReference>
<dbReference type="InterPro" id="IPR029063">
    <property type="entry name" value="SAM-dependent_MTases_sf"/>
</dbReference>
<dbReference type="PANTHER" id="PTHR34203">
    <property type="entry name" value="METHYLTRANSFERASE, FKBM FAMILY PROTEIN"/>
    <property type="match status" value="1"/>
</dbReference>
<name>A0A1G8FZQ2_9FLAO</name>
<sequence>MSIKKIGLIIYNTIPKNVKNYLGEIKWLKPLRDSLFRSKGRYKEVETIIKRSYQNYDVEFKLLSSFRVSAKAANRGIETKLLNRSIVLLNKFKPHHDDLTVLDVGANFAFLSLVWANTIAKNGQTIAFEPSINLVSTINKSIKLNNLQTRLVVENNAVGNENKEVELFISNSTSNVLDVKGSDVIQKIEMITLDAYIDKTELKRCDLLKIDVDGIELDILQGAVKLIKQFKPILIVETNENIKIIDYIKNLDYTILGIDLNELTETNPLPLNVFCIPNEAYL</sequence>
<dbReference type="NCBIfam" id="TIGR01444">
    <property type="entry name" value="fkbM_fam"/>
    <property type="match status" value="1"/>
</dbReference>
<reference evidence="3" key="1">
    <citation type="submission" date="2016-10" db="EMBL/GenBank/DDBJ databases">
        <authorList>
            <person name="Varghese N."/>
            <person name="Submissions S."/>
        </authorList>
    </citation>
    <scope>NUCLEOTIDE SEQUENCE [LARGE SCALE GENOMIC DNA]</scope>
    <source>
        <strain evidence="3">DSM 15363</strain>
    </source>
</reference>
<evidence type="ECO:0000313" key="2">
    <source>
        <dbReference type="EMBL" id="SDH87594.1"/>
    </source>
</evidence>
<protein>
    <submittedName>
        <fullName evidence="2">Methyltransferase, FkbM family</fullName>
    </submittedName>
</protein>
<dbReference type="RefSeq" id="WP_092468603.1">
    <property type="nucleotide sequence ID" value="NZ_FNCZ01000005.1"/>
</dbReference>
<dbReference type="PANTHER" id="PTHR34203:SF15">
    <property type="entry name" value="SLL1173 PROTEIN"/>
    <property type="match status" value="1"/>
</dbReference>
<evidence type="ECO:0000259" key="1">
    <source>
        <dbReference type="Pfam" id="PF05050"/>
    </source>
</evidence>
<dbReference type="AlphaFoldDB" id="A0A1G8FZQ2"/>
<dbReference type="Proteomes" id="UP000199492">
    <property type="component" value="Unassembled WGS sequence"/>
</dbReference>
<dbReference type="GO" id="GO:0032259">
    <property type="term" value="P:methylation"/>
    <property type="evidence" value="ECO:0007669"/>
    <property type="project" value="UniProtKB-KW"/>
</dbReference>
<dbReference type="SUPFAM" id="SSF53335">
    <property type="entry name" value="S-adenosyl-L-methionine-dependent methyltransferases"/>
    <property type="match status" value="1"/>
</dbReference>
<keyword evidence="2" id="KW-0808">Transferase</keyword>
<dbReference type="OrthoDB" id="9812600at2"/>
<dbReference type="STRING" id="262004.SAMN04489796_10545"/>
<proteinExistence type="predicted"/>
<dbReference type="InterPro" id="IPR006342">
    <property type="entry name" value="FkbM_mtfrase"/>
</dbReference>
<keyword evidence="3" id="KW-1185">Reference proteome</keyword>
<dbReference type="Pfam" id="PF05050">
    <property type="entry name" value="Methyltransf_21"/>
    <property type="match status" value="1"/>
</dbReference>
<keyword evidence="2" id="KW-0489">Methyltransferase</keyword>
<dbReference type="EMBL" id="FNCZ01000005">
    <property type="protein sequence ID" value="SDH87594.1"/>
    <property type="molecule type" value="Genomic_DNA"/>
</dbReference>
<dbReference type="Gene3D" id="3.40.50.150">
    <property type="entry name" value="Vaccinia Virus protein VP39"/>
    <property type="match status" value="1"/>
</dbReference>
<gene>
    <name evidence="2" type="ORF">SAMN04489796_10545</name>
</gene>
<dbReference type="GO" id="GO:0008168">
    <property type="term" value="F:methyltransferase activity"/>
    <property type="evidence" value="ECO:0007669"/>
    <property type="project" value="UniProtKB-KW"/>
</dbReference>